<comment type="caution">
    <text evidence="3">The sequence shown here is derived from an EMBL/GenBank/DDBJ whole genome shotgun (WGS) entry which is preliminary data.</text>
</comment>
<dbReference type="InterPro" id="IPR036770">
    <property type="entry name" value="Ankyrin_rpt-contain_sf"/>
</dbReference>
<keyword evidence="1" id="KW-0040">ANK repeat</keyword>
<dbReference type="EMBL" id="JANBPT010000797">
    <property type="protein sequence ID" value="KAJ1912831.1"/>
    <property type="molecule type" value="Genomic_DNA"/>
</dbReference>
<feature type="repeat" description="ANK" evidence="1">
    <location>
        <begin position="138"/>
        <end position="170"/>
    </location>
</feature>
<dbReference type="PROSITE" id="PS50297">
    <property type="entry name" value="ANK_REP_REGION"/>
    <property type="match status" value="1"/>
</dbReference>
<evidence type="ECO:0000256" key="2">
    <source>
        <dbReference type="SAM" id="MobiDB-lite"/>
    </source>
</evidence>
<dbReference type="PROSITE" id="PS50088">
    <property type="entry name" value="ANK_REPEAT"/>
    <property type="match status" value="1"/>
</dbReference>
<proteinExistence type="predicted"/>
<keyword evidence="4" id="KW-1185">Reference proteome</keyword>
<evidence type="ECO:0008006" key="5">
    <source>
        <dbReference type="Google" id="ProtNLM"/>
    </source>
</evidence>
<name>A0A9W7ZMW8_9FUNG</name>
<sequence length="197" mass="20995">MAELAPQAPPSNTAQPPLPASNTATPTTAEARPIRKDSTAPPLLPQDPTVQRYVEAILANDAEAVRSLLADDRRLTTVRVRGDFKYDRAVELQAFKCLGAYLGALTGLQVAVLTGQTGIAVDIIDATFDHDLDAPFGDRNTVLHLAVLTGDTEITRVLLERGANRNGKNGKGFTAVDLAFHSDIADLLTSVKSPPTQ</sequence>
<protein>
    <recommendedName>
        <fullName evidence="5">Ankyrin repeat domain-containing protein</fullName>
    </recommendedName>
</protein>
<dbReference type="AlphaFoldDB" id="A0A9W7ZMW8"/>
<feature type="region of interest" description="Disordered" evidence="2">
    <location>
        <begin position="1"/>
        <end position="46"/>
    </location>
</feature>
<feature type="compositionally biased region" description="Polar residues" evidence="2">
    <location>
        <begin position="10"/>
        <end position="28"/>
    </location>
</feature>
<reference evidence="3" key="1">
    <citation type="submission" date="2022-07" db="EMBL/GenBank/DDBJ databases">
        <title>Phylogenomic reconstructions and comparative analyses of Kickxellomycotina fungi.</title>
        <authorList>
            <person name="Reynolds N.K."/>
            <person name="Stajich J.E."/>
            <person name="Barry K."/>
            <person name="Grigoriev I.V."/>
            <person name="Crous P."/>
            <person name="Smith M.E."/>
        </authorList>
    </citation>
    <scope>NUCLEOTIDE SEQUENCE</scope>
    <source>
        <strain evidence="3">RSA 861</strain>
    </source>
</reference>
<organism evidence="3 4">
    <name type="scientific">Tieghemiomyces parasiticus</name>
    <dbReference type="NCBI Taxonomy" id="78921"/>
    <lineage>
        <taxon>Eukaryota</taxon>
        <taxon>Fungi</taxon>
        <taxon>Fungi incertae sedis</taxon>
        <taxon>Zoopagomycota</taxon>
        <taxon>Kickxellomycotina</taxon>
        <taxon>Dimargaritomycetes</taxon>
        <taxon>Dimargaritales</taxon>
        <taxon>Dimargaritaceae</taxon>
        <taxon>Tieghemiomyces</taxon>
    </lineage>
</organism>
<dbReference type="SUPFAM" id="SSF48403">
    <property type="entry name" value="Ankyrin repeat"/>
    <property type="match status" value="1"/>
</dbReference>
<dbReference type="InterPro" id="IPR002110">
    <property type="entry name" value="Ankyrin_rpt"/>
</dbReference>
<gene>
    <name evidence="3" type="ORF">IWQ60_009485</name>
</gene>
<accession>A0A9W7ZMW8</accession>
<dbReference type="OrthoDB" id="194358at2759"/>
<dbReference type="Gene3D" id="1.25.40.20">
    <property type="entry name" value="Ankyrin repeat-containing domain"/>
    <property type="match status" value="1"/>
</dbReference>
<evidence type="ECO:0000313" key="4">
    <source>
        <dbReference type="Proteomes" id="UP001150569"/>
    </source>
</evidence>
<evidence type="ECO:0000256" key="1">
    <source>
        <dbReference type="PROSITE-ProRule" id="PRU00023"/>
    </source>
</evidence>
<dbReference type="Proteomes" id="UP001150569">
    <property type="component" value="Unassembled WGS sequence"/>
</dbReference>
<dbReference type="Pfam" id="PF13857">
    <property type="entry name" value="Ank_5"/>
    <property type="match status" value="1"/>
</dbReference>
<dbReference type="SMART" id="SM00248">
    <property type="entry name" value="ANK"/>
    <property type="match status" value="1"/>
</dbReference>
<evidence type="ECO:0000313" key="3">
    <source>
        <dbReference type="EMBL" id="KAJ1912831.1"/>
    </source>
</evidence>